<dbReference type="InterPro" id="IPR014905">
    <property type="entry name" value="HIRAN"/>
</dbReference>
<organism evidence="5 6">
    <name type="scientific">Flaviflexus equikiangi</name>
    <dbReference type="NCBI Taxonomy" id="2758573"/>
    <lineage>
        <taxon>Bacteria</taxon>
        <taxon>Bacillati</taxon>
        <taxon>Actinomycetota</taxon>
        <taxon>Actinomycetes</taxon>
        <taxon>Actinomycetales</taxon>
        <taxon>Actinomycetaceae</taxon>
        <taxon>Flaviflexus</taxon>
    </lineage>
</organism>
<evidence type="ECO:0000313" key="5">
    <source>
        <dbReference type="EMBL" id="MBM9432374.1"/>
    </source>
</evidence>
<keyword evidence="2" id="KW-0378">Hydrolase</keyword>
<evidence type="ECO:0000256" key="2">
    <source>
        <dbReference type="ARBA" id="ARBA00022801"/>
    </source>
</evidence>
<keyword evidence="1" id="KW-0479">Metal-binding</keyword>
<name>A0ABS2TGG8_9ACTO</name>
<feature type="region of interest" description="Disordered" evidence="3">
    <location>
        <begin position="24"/>
        <end position="55"/>
    </location>
</feature>
<feature type="domain" description="HIRAN" evidence="4">
    <location>
        <begin position="264"/>
        <end position="323"/>
    </location>
</feature>
<evidence type="ECO:0000313" key="6">
    <source>
        <dbReference type="Proteomes" id="UP000705983"/>
    </source>
</evidence>
<dbReference type="EMBL" id="JAFFJS010000001">
    <property type="protein sequence ID" value="MBM9432374.1"/>
    <property type="molecule type" value="Genomic_DNA"/>
</dbReference>
<dbReference type="Proteomes" id="UP000705983">
    <property type="component" value="Unassembled WGS sequence"/>
</dbReference>
<proteinExistence type="predicted"/>
<dbReference type="RefSeq" id="WP_187995948.1">
    <property type="nucleotide sequence ID" value="NZ_JACEXG010000001.1"/>
</dbReference>
<evidence type="ECO:0000256" key="3">
    <source>
        <dbReference type="SAM" id="MobiDB-lite"/>
    </source>
</evidence>
<gene>
    <name evidence="5" type="ORF">JVW63_01430</name>
</gene>
<reference evidence="6" key="1">
    <citation type="submission" date="2021-02" db="EMBL/GenBank/DDBJ databases">
        <title>Leucobacter sp. CX169.</title>
        <authorList>
            <person name="Cheng Y."/>
        </authorList>
    </citation>
    <scope>NUCLEOTIDE SEQUENCE [LARGE SCALE GENOMIC DNA]</scope>
    <source>
        <strain evidence="6">JY899</strain>
    </source>
</reference>
<comment type="caution">
    <text evidence="5">The sequence shown here is derived from an EMBL/GenBank/DDBJ whole genome shotgun (WGS) entry which is preliminary data.</text>
</comment>
<keyword evidence="6" id="KW-1185">Reference proteome</keyword>
<accession>A0ABS2TGG8</accession>
<evidence type="ECO:0000259" key="4">
    <source>
        <dbReference type="Pfam" id="PF08797"/>
    </source>
</evidence>
<dbReference type="Pfam" id="PF08797">
    <property type="entry name" value="HIRAN"/>
    <property type="match status" value="1"/>
</dbReference>
<protein>
    <submittedName>
        <fullName evidence="5">HIRAN domain-containing protein</fullName>
    </submittedName>
</protein>
<sequence length="491" mass="55027">METILAIAIVAALLWWKYGRKKSEKNKGGDSAGYPPQVQDQRRPAPPVRRTSSGRPLVLANSRLQKYHDGEAHPTLYLLNWNQREVWQIAQRLLPGYFDQSDTAVLHGYVEIKPEPRNSHDREAIRALLDGTTIGYFALENKAIVHRRYREAGRRGLVARVVILTSRRRTEIWVPNNPDIVPSYANHVAKLYGTTVFELPAEAPDAPIIREHRPTLPDAEPALVWGRTAERIEVVGEFARAESYVALLGREVGFHSSAGADRDVQLQLAQDIGNPYDEYAVAVWCEGHHVGYIPGERAAEVSRILRRMGTSVSLPGRIWARNDRGEIRARATIQTPPLDRWQSAGMPPGNAEVVLADGARMQVIGEENFMDTLGPLVPDEGEAMVWLRLKVDFDFRPNSAKKRVNVFLDEDQIGWLSDVQSANVLPIVQHINERGKVAVAKGVIAGSPLKAEAVLYVARAADVTRNWLDSHGEPTVVESVKRREFEWDDNE</sequence>
<evidence type="ECO:0000256" key="1">
    <source>
        <dbReference type="ARBA" id="ARBA00022723"/>
    </source>
</evidence>
<dbReference type="Gene3D" id="3.30.70.2330">
    <property type="match status" value="1"/>
</dbReference>